<dbReference type="EMBL" id="MU117972">
    <property type="protein sequence ID" value="KAF9651913.1"/>
    <property type="molecule type" value="Genomic_DNA"/>
</dbReference>
<gene>
    <name evidence="1" type="ORF">BDM02DRAFT_3090312</name>
</gene>
<feature type="non-terminal residue" evidence="1">
    <location>
        <position position="250"/>
    </location>
</feature>
<accession>A0ACB6ZR46</accession>
<name>A0ACB6ZR46_THEGA</name>
<evidence type="ECO:0000313" key="2">
    <source>
        <dbReference type="Proteomes" id="UP000886501"/>
    </source>
</evidence>
<comment type="caution">
    <text evidence="1">The sequence shown here is derived from an EMBL/GenBank/DDBJ whole genome shotgun (WGS) entry which is preliminary data.</text>
</comment>
<protein>
    <submittedName>
        <fullName evidence="1">Uncharacterized protein</fullName>
    </submittedName>
</protein>
<evidence type="ECO:0000313" key="1">
    <source>
        <dbReference type="EMBL" id="KAF9651913.1"/>
    </source>
</evidence>
<dbReference type="Proteomes" id="UP000886501">
    <property type="component" value="Unassembled WGS sequence"/>
</dbReference>
<proteinExistence type="predicted"/>
<reference evidence="1" key="1">
    <citation type="submission" date="2019-10" db="EMBL/GenBank/DDBJ databases">
        <authorList>
            <consortium name="DOE Joint Genome Institute"/>
            <person name="Kuo A."/>
            <person name="Miyauchi S."/>
            <person name="Kiss E."/>
            <person name="Drula E."/>
            <person name="Kohler A."/>
            <person name="Sanchez-Garcia M."/>
            <person name="Andreopoulos B."/>
            <person name="Barry K.W."/>
            <person name="Bonito G."/>
            <person name="Buee M."/>
            <person name="Carver A."/>
            <person name="Chen C."/>
            <person name="Cichocki N."/>
            <person name="Clum A."/>
            <person name="Culley D."/>
            <person name="Crous P.W."/>
            <person name="Fauchery L."/>
            <person name="Girlanda M."/>
            <person name="Hayes R."/>
            <person name="Keri Z."/>
            <person name="Labutti K."/>
            <person name="Lipzen A."/>
            <person name="Lombard V."/>
            <person name="Magnuson J."/>
            <person name="Maillard F."/>
            <person name="Morin E."/>
            <person name="Murat C."/>
            <person name="Nolan M."/>
            <person name="Ohm R."/>
            <person name="Pangilinan J."/>
            <person name="Pereira M."/>
            <person name="Perotto S."/>
            <person name="Peter M."/>
            <person name="Riley R."/>
            <person name="Sitrit Y."/>
            <person name="Stielow B."/>
            <person name="Szollosi G."/>
            <person name="Zifcakova L."/>
            <person name="Stursova M."/>
            <person name="Spatafora J.W."/>
            <person name="Tedersoo L."/>
            <person name="Vaario L.-M."/>
            <person name="Yamada A."/>
            <person name="Yan M."/>
            <person name="Wang P."/>
            <person name="Xu J."/>
            <person name="Bruns T."/>
            <person name="Baldrian P."/>
            <person name="Vilgalys R."/>
            <person name="Henrissat B."/>
            <person name="Grigoriev I.V."/>
            <person name="Hibbett D."/>
            <person name="Nagy L.G."/>
            <person name="Martin F.M."/>
        </authorList>
    </citation>
    <scope>NUCLEOTIDE SEQUENCE</scope>
    <source>
        <strain evidence="1">P2</strain>
    </source>
</reference>
<keyword evidence="2" id="KW-1185">Reference proteome</keyword>
<sequence>MIARASITTTLFVRSSAYTFPPSRYPSSATEWRAKYQEVADMLTETRAELDEFQQSSKELEEELEAELERTEKAQKDLMVKASKAESERDEWKAKFMSLQTQHNTAVASLQRELDQLRQEHQKVKIQLRELELGNDDLERNERAISSSLQDTEAKYARALEEKILLEHELLDKANVEAESQRLRDELRDANEEITILKEKLSQRNSRFSVDSAEGSFKPASTPSTSTHPSDEDLLRTAPPPGLKLSDLAP</sequence>
<organism evidence="1 2">
    <name type="scientific">Thelephora ganbajun</name>
    <name type="common">Ganba fungus</name>
    <dbReference type="NCBI Taxonomy" id="370292"/>
    <lineage>
        <taxon>Eukaryota</taxon>
        <taxon>Fungi</taxon>
        <taxon>Dikarya</taxon>
        <taxon>Basidiomycota</taxon>
        <taxon>Agaricomycotina</taxon>
        <taxon>Agaricomycetes</taxon>
        <taxon>Thelephorales</taxon>
        <taxon>Thelephoraceae</taxon>
        <taxon>Thelephora</taxon>
    </lineage>
</organism>
<reference evidence="1" key="2">
    <citation type="journal article" date="2020" name="Nat. Commun.">
        <title>Large-scale genome sequencing of mycorrhizal fungi provides insights into the early evolution of symbiotic traits.</title>
        <authorList>
            <person name="Miyauchi S."/>
            <person name="Kiss E."/>
            <person name="Kuo A."/>
            <person name="Drula E."/>
            <person name="Kohler A."/>
            <person name="Sanchez-Garcia M."/>
            <person name="Morin E."/>
            <person name="Andreopoulos B."/>
            <person name="Barry K.W."/>
            <person name="Bonito G."/>
            <person name="Buee M."/>
            <person name="Carver A."/>
            <person name="Chen C."/>
            <person name="Cichocki N."/>
            <person name="Clum A."/>
            <person name="Culley D."/>
            <person name="Crous P.W."/>
            <person name="Fauchery L."/>
            <person name="Girlanda M."/>
            <person name="Hayes R.D."/>
            <person name="Keri Z."/>
            <person name="LaButti K."/>
            <person name="Lipzen A."/>
            <person name="Lombard V."/>
            <person name="Magnuson J."/>
            <person name="Maillard F."/>
            <person name="Murat C."/>
            <person name="Nolan M."/>
            <person name="Ohm R.A."/>
            <person name="Pangilinan J."/>
            <person name="Pereira M.F."/>
            <person name="Perotto S."/>
            <person name="Peter M."/>
            <person name="Pfister S."/>
            <person name="Riley R."/>
            <person name="Sitrit Y."/>
            <person name="Stielow J.B."/>
            <person name="Szollosi G."/>
            <person name="Zifcakova L."/>
            <person name="Stursova M."/>
            <person name="Spatafora J.W."/>
            <person name="Tedersoo L."/>
            <person name="Vaario L.M."/>
            <person name="Yamada A."/>
            <person name="Yan M."/>
            <person name="Wang P."/>
            <person name="Xu J."/>
            <person name="Bruns T."/>
            <person name="Baldrian P."/>
            <person name="Vilgalys R."/>
            <person name="Dunand C."/>
            <person name="Henrissat B."/>
            <person name="Grigoriev I.V."/>
            <person name="Hibbett D."/>
            <person name="Nagy L.G."/>
            <person name="Martin F.M."/>
        </authorList>
    </citation>
    <scope>NUCLEOTIDE SEQUENCE</scope>
    <source>
        <strain evidence="1">P2</strain>
    </source>
</reference>